<comment type="catalytic activity">
    <reaction evidence="4">
        <text>RX + glutathione = an S-substituted glutathione + a halide anion + H(+)</text>
        <dbReference type="Rhea" id="RHEA:16437"/>
        <dbReference type="ChEBI" id="CHEBI:15378"/>
        <dbReference type="ChEBI" id="CHEBI:16042"/>
        <dbReference type="ChEBI" id="CHEBI:17792"/>
        <dbReference type="ChEBI" id="CHEBI:57925"/>
        <dbReference type="ChEBI" id="CHEBI:90779"/>
        <dbReference type="EC" id="2.5.1.18"/>
    </reaction>
</comment>
<name>A0AAV6WUG8_9LAMI</name>
<evidence type="ECO:0000256" key="4">
    <source>
        <dbReference type="ARBA" id="ARBA00047960"/>
    </source>
</evidence>
<evidence type="ECO:0000256" key="2">
    <source>
        <dbReference type="ARBA" id="ARBA00012452"/>
    </source>
</evidence>
<dbReference type="InterPro" id="IPR040079">
    <property type="entry name" value="Glutathione_S-Trfase"/>
</dbReference>
<dbReference type="AlphaFoldDB" id="A0AAV6WUG8"/>
<evidence type="ECO:0000313" key="9">
    <source>
        <dbReference type="Proteomes" id="UP000826271"/>
    </source>
</evidence>
<comment type="caution">
    <text evidence="8">The sequence shown here is derived from an EMBL/GenBank/DDBJ whole genome shotgun (WGS) entry which is preliminary data.</text>
</comment>
<evidence type="ECO:0000259" key="6">
    <source>
        <dbReference type="PROSITE" id="PS50404"/>
    </source>
</evidence>
<dbReference type="CDD" id="cd03187">
    <property type="entry name" value="GST_C_Phi"/>
    <property type="match status" value="2"/>
</dbReference>
<organism evidence="8 9">
    <name type="scientific">Buddleja alternifolia</name>
    <dbReference type="NCBI Taxonomy" id="168488"/>
    <lineage>
        <taxon>Eukaryota</taxon>
        <taxon>Viridiplantae</taxon>
        <taxon>Streptophyta</taxon>
        <taxon>Embryophyta</taxon>
        <taxon>Tracheophyta</taxon>
        <taxon>Spermatophyta</taxon>
        <taxon>Magnoliopsida</taxon>
        <taxon>eudicotyledons</taxon>
        <taxon>Gunneridae</taxon>
        <taxon>Pentapetalae</taxon>
        <taxon>asterids</taxon>
        <taxon>lamiids</taxon>
        <taxon>Lamiales</taxon>
        <taxon>Scrophulariaceae</taxon>
        <taxon>Buddlejeae</taxon>
        <taxon>Buddleja</taxon>
    </lineage>
</organism>
<dbReference type="GO" id="GO:0006749">
    <property type="term" value="P:glutathione metabolic process"/>
    <property type="evidence" value="ECO:0007669"/>
    <property type="project" value="TreeGrafter"/>
</dbReference>
<keyword evidence="9" id="KW-1185">Reference proteome</keyword>
<dbReference type="Pfam" id="PF02798">
    <property type="entry name" value="GST_N"/>
    <property type="match status" value="1"/>
</dbReference>
<dbReference type="PROSITE" id="PS50404">
    <property type="entry name" value="GST_NTER"/>
    <property type="match status" value="1"/>
</dbReference>
<feature type="domain" description="GST C-terminal" evidence="7">
    <location>
        <begin position="1"/>
        <end position="126"/>
    </location>
</feature>
<dbReference type="Proteomes" id="UP000826271">
    <property type="component" value="Unassembled WGS sequence"/>
</dbReference>
<evidence type="ECO:0000313" key="8">
    <source>
        <dbReference type="EMBL" id="KAG8370660.1"/>
    </source>
</evidence>
<dbReference type="GO" id="GO:0004364">
    <property type="term" value="F:glutathione transferase activity"/>
    <property type="evidence" value="ECO:0007669"/>
    <property type="project" value="UniProtKB-EC"/>
</dbReference>
<dbReference type="PROSITE" id="PS50405">
    <property type="entry name" value="GST_CTER"/>
    <property type="match status" value="2"/>
</dbReference>
<feature type="domain" description="GST C-terminal" evidence="7">
    <location>
        <begin position="240"/>
        <end position="368"/>
    </location>
</feature>
<dbReference type="PANTHER" id="PTHR43900">
    <property type="entry name" value="GLUTATHIONE S-TRANSFERASE RHO"/>
    <property type="match status" value="1"/>
</dbReference>
<dbReference type="Pfam" id="PF00043">
    <property type="entry name" value="GST_C"/>
    <property type="match status" value="2"/>
</dbReference>
<evidence type="ECO:0000259" key="7">
    <source>
        <dbReference type="PROSITE" id="PS50405"/>
    </source>
</evidence>
<dbReference type="InterPro" id="IPR034347">
    <property type="entry name" value="GST_Phi_C"/>
</dbReference>
<dbReference type="InterPro" id="IPR004045">
    <property type="entry name" value="Glutathione_S-Trfase_N"/>
</dbReference>
<evidence type="ECO:0000256" key="5">
    <source>
        <dbReference type="ARBA" id="ARBA00081070"/>
    </source>
</evidence>
<comment type="similarity">
    <text evidence="1">Belongs to the GST superfamily. Phi family.</text>
</comment>
<dbReference type="InterPro" id="IPR004046">
    <property type="entry name" value="GST_C"/>
</dbReference>
<dbReference type="SFLD" id="SFLDS00019">
    <property type="entry name" value="Glutathione_Transferase_(cytos"/>
    <property type="match status" value="1"/>
</dbReference>
<dbReference type="SFLD" id="SFLDG00358">
    <property type="entry name" value="Main_(cytGST)"/>
    <property type="match status" value="1"/>
</dbReference>
<sequence>MALVSVWMEVESHTFQDTASKLSYELVIKPMLGSTIDEAVVEQNQEKLDKILEVYEARLAGSKYLGGEEFSLADLHHLPIINFLFGTKIKALFNGKPNVSAWCAAILARPAWEKVICVLRSLMGGVENVVLEVPISRPGPYGGRSNLYIAMGIKLYGHPFSAPVQKVIACLEEKHLEYEFVVIDIISTDQHKQEPFISINPFGQIPALEDGDLKLFESRAITQYLANTYANKGTPLIPRDPKKMAIVSVWIEVESHTFNQTASKLTYELVAKPIFGKTIDEAVVEQNQEKLGQILEVYEAHLAGSKYLGGEEFSLADLHHLPAINYLFGTKIKALFDGKPNVSAWCADILARPAWEKVVERMKHSTEK</sequence>
<evidence type="ECO:0000256" key="1">
    <source>
        <dbReference type="ARBA" id="ARBA00010128"/>
    </source>
</evidence>
<proteinExistence type="inferred from homology"/>
<dbReference type="InterPro" id="IPR036282">
    <property type="entry name" value="Glutathione-S-Trfase_C_sf"/>
</dbReference>
<dbReference type="EMBL" id="WHWC01000013">
    <property type="protein sequence ID" value="KAG8370660.1"/>
    <property type="molecule type" value="Genomic_DNA"/>
</dbReference>
<dbReference type="GO" id="GO:0009407">
    <property type="term" value="P:toxin catabolic process"/>
    <property type="evidence" value="ECO:0007669"/>
    <property type="project" value="UniProtKB-ARBA"/>
</dbReference>
<dbReference type="InterPro" id="IPR036249">
    <property type="entry name" value="Thioredoxin-like_sf"/>
</dbReference>
<dbReference type="GO" id="GO:0043295">
    <property type="term" value="F:glutathione binding"/>
    <property type="evidence" value="ECO:0007669"/>
    <property type="project" value="TreeGrafter"/>
</dbReference>
<feature type="domain" description="GST N-terminal" evidence="6">
    <location>
        <begin position="151"/>
        <end position="233"/>
    </location>
</feature>
<dbReference type="GO" id="GO:0005737">
    <property type="term" value="C:cytoplasm"/>
    <property type="evidence" value="ECO:0007669"/>
    <property type="project" value="TreeGrafter"/>
</dbReference>
<dbReference type="Gene3D" id="1.20.1050.10">
    <property type="match status" value="2"/>
</dbReference>
<dbReference type="EC" id="2.5.1.18" evidence="2"/>
<dbReference type="FunFam" id="3.40.30.10:FF:000016">
    <property type="entry name" value="Glutathione S-transferase F2"/>
    <property type="match status" value="1"/>
</dbReference>
<accession>A0AAV6WUG8</accession>
<protein>
    <recommendedName>
        <fullName evidence="2">glutathione transferase</fullName>
        <ecNumber evidence="2">2.5.1.18</ecNumber>
    </recommendedName>
    <alternativeName>
        <fullName evidence="5">GST class-phi</fullName>
    </alternativeName>
</protein>
<gene>
    <name evidence="8" type="ORF">BUALT_Bualt13G0006300</name>
</gene>
<dbReference type="SFLD" id="SFLDG01154">
    <property type="entry name" value="Main.5:_Phi-like"/>
    <property type="match status" value="1"/>
</dbReference>
<keyword evidence="3" id="KW-0808">Transferase</keyword>
<dbReference type="InterPro" id="IPR010987">
    <property type="entry name" value="Glutathione-S-Trfase_C-like"/>
</dbReference>
<dbReference type="Gene3D" id="3.40.30.10">
    <property type="entry name" value="Glutaredoxin"/>
    <property type="match status" value="1"/>
</dbReference>
<evidence type="ECO:0000256" key="3">
    <source>
        <dbReference type="ARBA" id="ARBA00022679"/>
    </source>
</evidence>
<dbReference type="PANTHER" id="PTHR43900:SF47">
    <property type="entry name" value="GLUTATHIONE S-TRANSFERASE F6-RELATED"/>
    <property type="match status" value="1"/>
</dbReference>
<dbReference type="SUPFAM" id="SSF52833">
    <property type="entry name" value="Thioredoxin-like"/>
    <property type="match status" value="1"/>
</dbReference>
<reference evidence="8" key="1">
    <citation type="submission" date="2019-10" db="EMBL/GenBank/DDBJ databases">
        <authorList>
            <person name="Zhang R."/>
            <person name="Pan Y."/>
            <person name="Wang J."/>
            <person name="Ma R."/>
            <person name="Yu S."/>
        </authorList>
    </citation>
    <scope>NUCLEOTIDE SEQUENCE</scope>
    <source>
        <strain evidence="8">LA-IB0</strain>
        <tissue evidence="8">Leaf</tissue>
    </source>
</reference>
<dbReference type="FunFam" id="1.20.1050.10:FF:000004">
    <property type="entry name" value="Glutathione S-transferase F2"/>
    <property type="match status" value="2"/>
</dbReference>
<dbReference type="SUPFAM" id="SSF47616">
    <property type="entry name" value="GST C-terminal domain-like"/>
    <property type="match status" value="2"/>
</dbReference>